<gene>
    <name evidence="1" type="ORF">CEXT_59531</name>
</gene>
<dbReference type="AlphaFoldDB" id="A0AAV4SXW5"/>
<organism evidence="1 2">
    <name type="scientific">Caerostris extrusa</name>
    <name type="common">Bark spider</name>
    <name type="synonym">Caerostris bankana</name>
    <dbReference type="NCBI Taxonomy" id="172846"/>
    <lineage>
        <taxon>Eukaryota</taxon>
        <taxon>Metazoa</taxon>
        <taxon>Ecdysozoa</taxon>
        <taxon>Arthropoda</taxon>
        <taxon>Chelicerata</taxon>
        <taxon>Arachnida</taxon>
        <taxon>Araneae</taxon>
        <taxon>Araneomorphae</taxon>
        <taxon>Entelegynae</taxon>
        <taxon>Araneoidea</taxon>
        <taxon>Araneidae</taxon>
        <taxon>Caerostris</taxon>
    </lineage>
</organism>
<reference evidence="1 2" key="1">
    <citation type="submission" date="2021-06" db="EMBL/GenBank/DDBJ databases">
        <title>Caerostris extrusa draft genome.</title>
        <authorList>
            <person name="Kono N."/>
            <person name="Arakawa K."/>
        </authorList>
    </citation>
    <scope>NUCLEOTIDE SEQUENCE [LARGE SCALE GENOMIC DNA]</scope>
</reference>
<proteinExistence type="predicted"/>
<accession>A0AAV4SXW5</accession>
<comment type="caution">
    <text evidence="1">The sequence shown here is derived from an EMBL/GenBank/DDBJ whole genome shotgun (WGS) entry which is preliminary data.</text>
</comment>
<evidence type="ECO:0000313" key="2">
    <source>
        <dbReference type="Proteomes" id="UP001054945"/>
    </source>
</evidence>
<protein>
    <submittedName>
        <fullName evidence="1">Uncharacterized protein</fullName>
    </submittedName>
</protein>
<dbReference type="EMBL" id="BPLR01010439">
    <property type="protein sequence ID" value="GIY39268.1"/>
    <property type="molecule type" value="Genomic_DNA"/>
</dbReference>
<name>A0AAV4SXW5_CAEEX</name>
<evidence type="ECO:0000313" key="1">
    <source>
        <dbReference type="EMBL" id="GIY39268.1"/>
    </source>
</evidence>
<keyword evidence="2" id="KW-1185">Reference proteome</keyword>
<sequence>MTAGITPLTPPTMVLNAFDLISKAMHLRLKLFKIQLYRIQKKSLTLAIILERLEQLMQANDSLLIGHGLFILSIFAKMWDITGTVSDHYQIFLRTSSHPALTNKDKDNNIKKP</sequence>
<dbReference type="Proteomes" id="UP001054945">
    <property type="component" value="Unassembled WGS sequence"/>
</dbReference>